<organism evidence="1 2">
    <name type="scientific">Rotaria magnacalcarata</name>
    <dbReference type="NCBI Taxonomy" id="392030"/>
    <lineage>
        <taxon>Eukaryota</taxon>
        <taxon>Metazoa</taxon>
        <taxon>Spiralia</taxon>
        <taxon>Gnathifera</taxon>
        <taxon>Rotifera</taxon>
        <taxon>Eurotatoria</taxon>
        <taxon>Bdelloidea</taxon>
        <taxon>Philodinida</taxon>
        <taxon>Philodinidae</taxon>
        <taxon>Rotaria</taxon>
    </lineage>
</organism>
<dbReference type="Proteomes" id="UP000681967">
    <property type="component" value="Unassembled WGS sequence"/>
</dbReference>
<dbReference type="AlphaFoldDB" id="A0A8S3FQR7"/>
<name>A0A8S3FQR7_9BILA</name>
<sequence length="99" mass="11218">DAIELKARRNILLVDGITDVRAKSSLYSNNSFLSNKTSAIEVTPNDNVLNELFALSAHSTISHISHQDSSATKCQIFIRINEMYEKFLMHLFTLHELKP</sequence>
<protein>
    <submittedName>
        <fullName evidence="1">Uncharacterized protein</fullName>
    </submittedName>
</protein>
<feature type="non-terminal residue" evidence="1">
    <location>
        <position position="1"/>
    </location>
</feature>
<comment type="caution">
    <text evidence="1">The sequence shown here is derived from an EMBL/GenBank/DDBJ whole genome shotgun (WGS) entry which is preliminary data.</text>
</comment>
<gene>
    <name evidence="1" type="ORF">BYL167_LOCUS68818</name>
</gene>
<evidence type="ECO:0000313" key="2">
    <source>
        <dbReference type="Proteomes" id="UP000681967"/>
    </source>
</evidence>
<reference evidence="1" key="1">
    <citation type="submission" date="2021-02" db="EMBL/GenBank/DDBJ databases">
        <authorList>
            <person name="Nowell W R."/>
        </authorList>
    </citation>
    <scope>NUCLEOTIDE SEQUENCE</scope>
</reference>
<dbReference type="EMBL" id="CAJOBH010248766">
    <property type="protein sequence ID" value="CAF5132935.1"/>
    <property type="molecule type" value="Genomic_DNA"/>
</dbReference>
<proteinExistence type="predicted"/>
<evidence type="ECO:0000313" key="1">
    <source>
        <dbReference type="EMBL" id="CAF5132935.1"/>
    </source>
</evidence>
<accession>A0A8S3FQR7</accession>